<evidence type="ECO:0000313" key="3">
    <source>
        <dbReference type="Proteomes" id="UP000002748"/>
    </source>
</evidence>
<sequence length="597" mass="64765">MSSTSHAPLPQRSGPRPGMHTVETSRLQIAVILIPTDRNEAQEGTTTRDRVLTTRALEDSRRLRSDYISADAKLVAMPPRRLTDSLMSSLVNYSSQAAANSAPKPEVVKPEPAGEPTPSLSVAHNPTASSSFPIGPSTSEVVNVESAPQVPGIITPSSPSASSPKDVDRKVRSAVPGAASGPQSSQRKISPIADGLSAGAYGSVISAEATAGIKPLEILPFQPLETLPSRPLQTIPSRPLNTLPSQPLDTFPTRDLLVSRAPYGSILALSTPRTEQTPSVILKIPSPSSKSNAPMASPQSELSSPPSTSSSATKHTEQTDNDVIDSRTQDLINALSSEPPARSLRPRKDVNYARIHHPYMRPHARSRKQSQSSDNPSTASPAKSRASSVLPSTAVSSTRGFELQFPVSGPIDATLTRLEQLYRSPPLAAPDPRRLSQASCTLIKVQAAHLAGILRRRHDAWLIDARRRFDRQQALNRYSVMARSALYASGSGVRSTSSEYLSSDDQTQHQESFDFEHEPLFNIRDLKADSTGTVKAHSLKAAMKKFMDQSNAMFMKEEKRRWAERQESLMILNAAICEGHLDKIDEVLKEDTVIEID</sequence>
<dbReference type="GeneID" id="25984702"/>
<dbReference type="OrthoDB" id="6608318at2759"/>
<feature type="compositionally biased region" description="Low complexity" evidence="1">
    <location>
        <begin position="297"/>
        <end position="311"/>
    </location>
</feature>
<gene>
    <name evidence="2" type="ORF">A1Q1_01188</name>
</gene>
<feature type="region of interest" description="Disordered" evidence="1">
    <location>
        <begin position="269"/>
        <end position="324"/>
    </location>
</feature>
<dbReference type="RefSeq" id="XP_014180938.1">
    <property type="nucleotide sequence ID" value="XM_014325463.1"/>
</dbReference>
<feature type="compositionally biased region" description="Polar residues" evidence="1">
    <location>
        <begin position="118"/>
        <end position="141"/>
    </location>
</feature>
<dbReference type="HOGENOM" id="CLU_522947_0_0_1"/>
<evidence type="ECO:0000313" key="2">
    <source>
        <dbReference type="EMBL" id="EJT49690.1"/>
    </source>
</evidence>
<feature type="region of interest" description="Disordered" evidence="1">
    <location>
        <begin position="358"/>
        <end position="393"/>
    </location>
</feature>
<dbReference type="EMBL" id="ALBS01000161">
    <property type="protein sequence ID" value="EJT49690.1"/>
    <property type="molecule type" value="Genomic_DNA"/>
</dbReference>
<dbReference type="AlphaFoldDB" id="J4UEJ7"/>
<reference evidence="2 3" key="1">
    <citation type="journal article" date="2012" name="Eukaryot. Cell">
        <title>Draft genome sequence of CBS 2479, the standard type strain of Trichosporon asahii.</title>
        <authorList>
            <person name="Yang R.Y."/>
            <person name="Li H.T."/>
            <person name="Zhu H."/>
            <person name="Zhou G.P."/>
            <person name="Wang M."/>
            <person name="Wang L."/>
        </authorList>
    </citation>
    <scope>NUCLEOTIDE SEQUENCE [LARGE SCALE GENOMIC DNA]</scope>
    <source>
        <strain evidence="3">ATCC 90039 / CBS 2479 / JCM 2466 / KCTC 7840 / NCYC 2677 / UAMH 7654</strain>
    </source>
</reference>
<dbReference type="Proteomes" id="UP000002748">
    <property type="component" value="Unassembled WGS sequence"/>
</dbReference>
<proteinExistence type="predicted"/>
<protein>
    <submittedName>
        <fullName evidence="2">Uncharacterized protein</fullName>
    </submittedName>
</protein>
<feature type="compositionally biased region" description="Basic residues" evidence="1">
    <location>
        <begin position="358"/>
        <end position="368"/>
    </location>
</feature>
<evidence type="ECO:0000256" key="1">
    <source>
        <dbReference type="SAM" id="MobiDB-lite"/>
    </source>
</evidence>
<feature type="compositionally biased region" description="Basic and acidic residues" evidence="1">
    <location>
        <begin position="314"/>
        <end position="324"/>
    </location>
</feature>
<feature type="compositionally biased region" description="Polar residues" evidence="1">
    <location>
        <begin position="369"/>
        <end position="393"/>
    </location>
</feature>
<dbReference type="VEuPathDB" id="FungiDB:A1Q1_01188"/>
<feature type="region of interest" description="Disordered" evidence="1">
    <location>
        <begin position="97"/>
        <end position="190"/>
    </location>
</feature>
<accession>J4UEJ7</accession>
<name>J4UEJ7_TRIAS</name>
<feature type="region of interest" description="Disordered" evidence="1">
    <location>
        <begin position="1"/>
        <end position="21"/>
    </location>
</feature>
<dbReference type="KEGG" id="tasa:A1Q1_01188"/>
<feature type="region of interest" description="Disordered" evidence="1">
    <location>
        <begin position="334"/>
        <end position="353"/>
    </location>
</feature>
<comment type="caution">
    <text evidence="2">The sequence shown here is derived from an EMBL/GenBank/DDBJ whole genome shotgun (WGS) entry which is preliminary data.</text>
</comment>
<organism evidence="2 3">
    <name type="scientific">Trichosporon asahii var. asahii (strain ATCC 90039 / CBS 2479 / JCM 2466 / KCTC 7840 / NBRC 103889/ NCYC 2677 / UAMH 7654)</name>
    <name type="common">Yeast</name>
    <dbReference type="NCBI Taxonomy" id="1186058"/>
    <lineage>
        <taxon>Eukaryota</taxon>
        <taxon>Fungi</taxon>
        <taxon>Dikarya</taxon>
        <taxon>Basidiomycota</taxon>
        <taxon>Agaricomycotina</taxon>
        <taxon>Tremellomycetes</taxon>
        <taxon>Trichosporonales</taxon>
        <taxon>Trichosporonaceae</taxon>
        <taxon>Trichosporon</taxon>
    </lineage>
</organism>